<dbReference type="EnsemblMetazoa" id="AALFPA23_006808.R8954">
    <property type="protein sequence ID" value="AALFPA23_006808.P8954"/>
    <property type="gene ID" value="AALFPA23_006808"/>
</dbReference>
<proteinExistence type="predicted"/>
<reference evidence="2" key="2">
    <citation type="submission" date="2025-05" db="UniProtKB">
        <authorList>
            <consortium name="EnsemblMetazoa"/>
        </authorList>
    </citation>
    <scope>IDENTIFICATION</scope>
    <source>
        <strain evidence="2">Foshan</strain>
    </source>
</reference>
<accession>A0ABM1Y8N4</accession>
<evidence type="ECO:0000313" key="2">
    <source>
        <dbReference type="EnsemblMetazoa" id="AALFPA23_006808.P8954"/>
    </source>
</evidence>
<keyword evidence="3" id="KW-1185">Reference proteome</keyword>
<dbReference type="Proteomes" id="UP000069940">
    <property type="component" value="Unassembled WGS sequence"/>
</dbReference>
<sequence length="305" mass="34825">MLIIFILLFPVLLFFWKNAGKGPNYEHSGLIQSHLRNMSKKLTPEQRKFTHKKKDAKVCSVPSEIIEQAEECARKDSIPANFTATVKCMDTTHSLFTMMLQEKKSLQSILQAFPHFKLYDGLLIQKAYERMTPNYDKNSNLIPILARGLMVETEMFAGIQDDNLRGCLRIMVRLKNRSLKSQARGPNDDLNVEDQLSSDLIRFVPETETSLEEQLARYVAFNHEHDTPVAPHLICKAGKYHLYIAGDLIELGEASVQALDVFLSVFLYLISPYLLPYKNSRRLPAIRCGSTAHAKQLRSEVKLVR</sequence>
<organism evidence="2 3">
    <name type="scientific">Aedes albopictus</name>
    <name type="common">Asian tiger mosquito</name>
    <name type="synonym">Stegomyia albopicta</name>
    <dbReference type="NCBI Taxonomy" id="7160"/>
    <lineage>
        <taxon>Eukaryota</taxon>
        <taxon>Metazoa</taxon>
        <taxon>Ecdysozoa</taxon>
        <taxon>Arthropoda</taxon>
        <taxon>Hexapoda</taxon>
        <taxon>Insecta</taxon>
        <taxon>Pterygota</taxon>
        <taxon>Neoptera</taxon>
        <taxon>Endopterygota</taxon>
        <taxon>Diptera</taxon>
        <taxon>Nematocera</taxon>
        <taxon>Culicoidea</taxon>
        <taxon>Culicidae</taxon>
        <taxon>Culicinae</taxon>
        <taxon>Aedini</taxon>
        <taxon>Aedes</taxon>
        <taxon>Stegomyia</taxon>
    </lineage>
</organism>
<reference evidence="3" key="1">
    <citation type="journal article" date="2015" name="Proc. Natl. Acad. Sci. U.S.A.">
        <title>Genome sequence of the Asian Tiger mosquito, Aedes albopictus, reveals insights into its biology, genetics, and evolution.</title>
        <authorList>
            <person name="Chen X.G."/>
            <person name="Jiang X."/>
            <person name="Gu J."/>
            <person name="Xu M."/>
            <person name="Wu Y."/>
            <person name="Deng Y."/>
            <person name="Zhang C."/>
            <person name="Bonizzoni M."/>
            <person name="Dermauw W."/>
            <person name="Vontas J."/>
            <person name="Armbruster P."/>
            <person name="Huang X."/>
            <person name="Yang Y."/>
            <person name="Zhang H."/>
            <person name="He W."/>
            <person name="Peng H."/>
            <person name="Liu Y."/>
            <person name="Wu K."/>
            <person name="Chen J."/>
            <person name="Lirakis M."/>
            <person name="Topalis P."/>
            <person name="Van Leeuwen T."/>
            <person name="Hall A.B."/>
            <person name="Jiang X."/>
            <person name="Thorpe C."/>
            <person name="Mueller R.L."/>
            <person name="Sun C."/>
            <person name="Waterhouse R.M."/>
            <person name="Yan G."/>
            <person name="Tu Z.J."/>
            <person name="Fang X."/>
            <person name="James A.A."/>
        </authorList>
    </citation>
    <scope>NUCLEOTIDE SEQUENCE [LARGE SCALE GENOMIC DNA]</scope>
    <source>
        <strain evidence="3">Foshan</strain>
    </source>
</reference>
<evidence type="ECO:0008006" key="4">
    <source>
        <dbReference type="Google" id="ProtNLM"/>
    </source>
</evidence>
<dbReference type="GeneID" id="115258094"/>
<keyword evidence="1" id="KW-0732">Signal</keyword>
<feature type="signal peptide" evidence="1">
    <location>
        <begin position="1"/>
        <end position="20"/>
    </location>
</feature>
<evidence type="ECO:0000256" key="1">
    <source>
        <dbReference type="SAM" id="SignalP"/>
    </source>
</evidence>
<evidence type="ECO:0000313" key="3">
    <source>
        <dbReference type="Proteomes" id="UP000069940"/>
    </source>
</evidence>
<name>A0ABM1Y8N4_AEDAL</name>
<protein>
    <recommendedName>
        <fullName evidence="4">Secreted protein</fullName>
    </recommendedName>
</protein>
<feature type="chain" id="PRO_5045270881" description="Secreted protein" evidence="1">
    <location>
        <begin position="21"/>
        <end position="305"/>
    </location>
</feature>
<dbReference type="RefSeq" id="XP_029713971.2">
    <property type="nucleotide sequence ID" value="XM_029858111.2"/>
</dbReference>